<dbReference type="EC" id="2.7.12.2" evidence="6"/>
<sequence length="180" mass="20127">MKVLVGLDYLHRVKKVMHRDLKPANLLLNTQGEVKISDFGVSGELDVENGNTAKSTFVGTLVYMSPERLQGQPYRVDSDVWALGMVLFEAALGRLPFQKEGETAANFGFWEMIEFFDTVEVTVPAGETSPELKDLIDKCLQKDPSARPTAESLLKHPWLAKYEGDEKVDLKSLVAEVKKK</sequence>
<proteinExistence type="inferred from homology"/>
<keyword evidence="1" id="KW-0808">Transferase</keyword>
<accession>A0A0G4HBB8</accession>
<evidence type="ECO:0000256" key="8">
    <source>
        <dbReference type="ARBA" id="ARBA00049299"/>
    </source>
</evidence>
<dbReference type="SUPFAM" id="SSF56112">
    <property type="entry name" value="Protein kinase-like (PK-like)"/>
    <property type="match status" value="1"/>
</dbReference>
<evidence type="ECO:0000256" key="3">
    <source>
        <dbReference type="ARBA" id="ARBA00022777"/>
    </source>
</evidence>
<dbReference type="PROSITE" id="PS00108">
    <property type="entry name" value="PROTEIN_KINASE_ST"/>
    <property type="match status" value="1"/>
</dbReference>
<comment type="similarity">
    <text evidence="5">Belongs to the protein kinase superfamily. STE Ser/Thr protein kinase family. MAP kinase kinase subfamily.</text>
</comment>
<evidence type="ECO:0000256" key="7">
    <source>
        <dbReference type="ARBA" id="ARBA00049014"/>
    </source>
</evidence>
<dbReference type="PANTHER" id="PTHR48013">
    <property type="entry name" value="DUAL SPECIFICITY MITOGEN-ACTIVATED PROTEIN KINASE KINASE 5-RELATED"/>
    <property type="match status" value="1"/>
</dbReference>
<evidence type="ECO:0000256" key="2">
    <source>
        <dbReference type="ARBA" id="ARBA00022741"/>
    </source>
</evidence>
<dbReference type="InterPro" id="IPR011009">
    <property type="entry name" value="Kinase-like_dom_sf"/>
</dbReference>
<evidence type="ECO:0000256" key="1">
    <source>
        <dbReference type="ARBA" id="ARBA00022679"/>
    </source>
</evidence>
<protein>
    <recommendedName>
        <fullName evidence="6">mitogen-activated protein kinase kinase</fullName>
        <ecNumber evidence="6">2.7.12.2</ecNumber>
    </recommendedName>
</protein>
<dbReference type="EMBL" id="CDMZ01002205">
    <property type="protein sequence ID" value="CEM41300.1"/>
    <property type="molecule type" value="Genomic_DNA"/>
</dbReference>
<dbReference type="InterPro" id="IPR000719">
    <property type="entry name" value="Prot_kinase_dom"/>
</dbReference>
<dbReference type="GO" id="GO:0004708">
    <property type="term" value="F:MAP kinase kinase activity"/>
    <property type="evidence" value="ECO:0007669"/>
    <property type="project" value="UniProtKB-EC"/>
</dbReference>
<evidence type="ECO:0000256" key="4">
    <source>
        <dbReference type="ARBA" id="ARBA00022840"/>
    </source>
</evidence>
<keyword evidence="2" id="KW-0547">Nucleotide-binding</keyword>
<evidence type="ECO:0000256" key="6">
    <source>
        <dbReference type="ARBA" id="ARBA00038999"/>
    </source>
</evidence>
<comment type="catalytic activity">
    <reaction evidence="8">
        <text>L-threonyl-[protein] + ATP = O-phospho-L-threonyl-[protein] + ADP + H(+)</text>
        <dbReference type="Rhea" id="RHEA:46608"/>
        <dbReference type="Rhea" id="RHEA-COMP:11060"/>
        <dbReference type="Rhea" id="RHEA-COMP:11605"/>
        <dbReference type="ChEBI" id="CHEBI:15378"/>
        <dbReference type="ChEBI" id="CHEBI:30013"/>
        <dbReference type="ChEBI" id="CHEBI:30616"/>
        <dbReference type="ChEBI" id="CHEBI:61977"/>
        <dbReference type="ChEBI" id="CHEBI:456216"/>
        <dbReference type="EC" id="2.7.12.2"/>
    </reaction>
</comment>
<name>A0A0G4HBB8_9ALVE</name>
<dbReference type="Pfam" id="PF00069">
    <property type="entry name" value="Pkinase"/>
    <property type="match status" value="1"/>
</dbReference>
<evidence type="ECO:0000259" key="10">
    <source>
        <dbReference type="PROSITE" id="PS50011"/>
    </source>
</evidence>
<reference evidence="11" key="1">
    <citation type="submission" date="2014-11" db="EMBL/GenBank/DDBJ databases">
        <authorList>
            <person name="Otto D Thomas"/>
            <person name="Naeem Raeece"/>
        </authorList>
    </citation>
    <scope>NUCLEOTIDE SEQUENCE</scope>
</reference>
<organism evidence="11">
    <name type="scientific">Chromera velia CCMP2878</name>
    <dbReference type="NCBI Taxonomy" id="1169474"/>
    <lineage>
        <taxon>Eukaryota</taxon>
        <taxon>Sar</taxon>
        <taxon>Alveolata</taxon>
        <taxon>Colpodellida</taxon>
        <taxon>Chromeraceae</taxon>
        <taxon>Chromera</taxon>
    </lineage>
</organism>
<dbReference type="PROSITE" id="PS50011">
    <property type="entry name" value="PROTEIN_KINASE_DOM"/>
    <property type="match status" value="1"/>
</dbReference>
<dbReference type="Gene3D" id="1.10.510.10">
    <property type="entry name" value="Transferase(Phosphotransferase) domain 1"/>
    <property type="match status" value="1"/>
</dbReference>
<gene>
    <name evidence="11" type="ORF">Cvel_25932</name>
</gene>
<dbReference type="InterPro" id="IPR008271">
    <property type="entry name" value="Ser/Thr_kinase_AS"/>
</dbReference>
<keyword evidence="4" id="KW-0067">ATP-binding</keyword>
<dbReference type="PANTHER" id="PTHR48013:SF9">
    <property type="entry name" value="DUAL SPECIFICITY MITOGEN-ACTIVATED PROTEIN KINASE KINASE 5"/>
    <property type="match status" value="1"/>
</dbReference>
<comment type="catalytic activity">
    <reaction evidence="7">
        <text>L-seryl-[protein] + ATP = O-phospho-L-seryl-[protein] + ADP + H(+)</text>
        <dbReference type="Rhea" id="RHEA:17989"/>
        <dbReference type="Rhea" id="RHEA-COMP:9863"/>
        <dbReference type="Rhea" id="RHEA-COMP:11604"/>
        <dbReference type="ChEBI" id="CHEBI:15378"/>
        <dbReference type="ChEBI" id="CHEBI:29999"/>
        <dbReference type="ChEBI" id="CHEBI:30616"/>
        <dbReference type="ChEBI" id="CHEBI:83421"/>
        <dbReference type="ChEBI" id="CHEBI:456216"/>
        <dbReference type="EC" id="2.7.12.2"/>
    </reaction>
</comment>
<evidence type="ECO:0000256" key="5">
    <source>
        <dbReference type="ARBA" id="ARBA00038035"/>
    </source>
</evidence>
<dbReference type="VEuPathDB" id="CryptoDB:Cvel_25932"/>
<dbReference type="SMART" id="SM00220">
    <property type="entry name" value="S_TKc"/>
    <property type="match status" value="1"/>
</dbReference>
<keyword evidence="3" id="KW-0418">Kinase</keyword>
<evidence type="ECO:0000313" key="11">
    <source>
        <dbReference type="EMBL" id="CEM41300.1"/>
    </source>
</evidence>
<feature type="domain" description="Protein kinase" evidence="10">
    <location>
        <begin position="1"/>
        <end position="159"/>
    </location>
</feature>
<evidence type="ECO:0000256" key="9">
    <source>
        <dbReference type="ARBA" id="ARBA00051693"/>
    </source>
</evidence>
<dbReference type="AlphaFoldDB" id="A0A0G4HBB8"/>
<dbReference type="GO" id="GO:0005524">
    <property type="term" value="F:ATP binding"/>
    <property type="evidence" value="ECO:0007669"/>
    <property type="project" value="UniProtKB-KW"/>
</dbReference>
<dbReference type="PhylomeDB" id="A0A0G4HBB8"/>
<comment type="catalytic activity">
    <reaction evidence="9">
        <text>L-tyrosyl-[protein] + ATP = O-phospho-L-tyrosyl-[protein] + ADP + H(+)</text>
        <dbReference type="Rhea" id="RHEA:10596"/>
        <dbReference type="Rhea" id="RHEA-COMP:10136"/>
        <dbReference type="Rhea" id="RHEA-COMP:20101"/>
        <dbReference type="ChEBI" id="CHEBI:15378"/>
        <dbReference type="ChEBI" id="CHEBI:30616"/>
        <dbReference type="ChEBI" id="CHEBI:46858"/>
        <dbReference type="ChEBI" id="CHEBI:61978"/>
        <dbReference type="ChEBI" id="CHEBI:456216"/>
        <dbReference type="EC" id="2.7.12.2"/>
    </reaction>
</comment>